<dbReference type="EMBL" id="JAUSSU010000009">
    <property type="protein sequence ID" value="MDQ0115010.1"/>
    <property type="molecule type" value="Genomic_DNA"/>
</dbReference>
<dbReference type="InterPro" id="IPR013783">
    <property type="entry name" value="Ig-like_fold"/>
</dbReference>
<evidence type="ECO:0000313" key="3">
    <source>
        <dbReference type="EMBL" id="MDQ0115010.1"/>
    </source>
</evidence>
<gene>
    <name evidence="3" type="ORF">J2T15_004467</name>
</gene>
<feature type="chain" id="PRO_5045527666" description="Copper amine oxidase-like N-terminal domain-containing protein" evidence="1">
    <location>
        <begin position="25"/>
        <end position="571"/>
    </location>
</feature>
<dbReference type="Proteomes" id="UP001229346">
    <property type="component" value="Unassembled WGS sequence"/>
</dbReference>
<sequence>MNRIFALSLALFITTAGWGHQAEAAERKPARIVFVHGEKRVSVNGIVKPTAAPMPVVKGVTMIPIRLIASAIGAKVYNDKTGTHIDTYANRVTLNVNMRGAKRNDSYKLLAAPAVSINGTLHIPVSAISQLWTGSYAFDKTNAQLSIIIQPDPNVLPVADFNLPIEVKRGERVLTQDLSYDPDGKIAKVEWTGYKEVYFEAGTYTITQKAYDNDGDSSTLTRELKVTDEVLYTPFEYYMRFGNPGAMFDVDTRLMNTYEEAAVTETRSGRTLYMSNAPERFYDEGLLYEDELEGAGRLFIHHCNGSSERMKLAVVVTNEQSEAVQLTIGNRGLAGPSHNALQFGYAAVKRYLTGAEPRVMTIEPYSSAVLLPELDNIVMDPNGGFSGLLDVDSDGPLTYTTMALKESTDPLDVVGNLPSLEKVGNRGTFAETDLSLVVNEPLGITARKLRIGHRGTSITGVDAMTGQSTVDGGEYGAVNTIKLTDVAYGTRILFNPRAGNFLGAIEVNGKVISVPAGGFADPSKGVLLHHQKMLEGDAALLAPPEVTIRFTSPGASSLPVLLVILPGSLFE</sequence>
<reference evidence="3 4" key="1">
    <citation type="submission" date="2023-07" db="EMBL/GenBank/DDBJ databases">
        <title>Sorghum-associated microbial communities from plants grown in Nebraska, USA.</title>
        <authorList>
            <person name="Schachtman D."/>
        </authorList>
    </citation>
    <scope>NUCLEOTIDE SEQUENCE [LARGE SCALE GENOMIC DNA]</scope>
    <source>
        <strain evidence="3 4">CC482</strain>
    </source>
</reference>
<keyword evidence="1" id="KW-0732">Signal</keyword>
<evidence type="ECO:0000259" key="2">
    <source>
        <dbReference type="Pfam" id="PF07833"/>
    </source>
</evidence>
<feature type="signal peptide" evidence="1">
    <location>
        <begin position="1"/>
        <end position="24"/>
    </location>
</feature>
<evidence type="ECO:0000256" key="1">
    <source>
        <dbReference type="SAM" id="SignalP"/>
    </source>
</evidence>
<dbReference type="SUPFAM" id="SSF49299">
    <property type="entry name" value="PKD domain"/>
    <property type="match status" value="1"/>
</dbReference>
<keyword evidence="4" id="KW-1185">Reference proteome</keyword>
<dbReference type="Gene3D" id="3.30.457.10">
    <property type="entry name" value="Copper amine oxidase-like, N-terminal domain"/>
    <property type="match status" value="1"/>
</dbReference>
<evidence type="ECO:0000313" key="4">
    <source>
        <dbReference type="Proteomes" id="UP001229346"/>
    </source>
</evidence>
<protein>
    <recommendedName>
        <fullName evidence="2">Copper amine oxidase-like N-terminal domain-containing protein</fullName>
    </recommendedName>
</protein>
<organism evidence="3 4">
    <name type="scientific">Paenibacillus harenae</name>
    <dbReference type="NCBI Taxonomy" id="306543"/>
    <lineage>
        <taxon>Bacteria</taxon>
        <taxon>Bacillati</taxon>
        <taxon>Bacillota</taxon>
        <taxon>Bacilli</taxon>
        <taxon>Bacillales</taxon>
        <taxon>Paenibacillaceae</taxon>
        <taxon>Paenibacillus</taxon>
    </lineage>
</organism>
<dbReference type="InterPro" id="IPR036582">
    <property type="entry name" value="Mao_N_sf"/>
</dbReference>
<dbReference type="RefSeq" id="WP_307206387.1">
    <property type="nucleotide sequence ID" value="NZ_JAUSSU010000009.1"/>
</dbReference>
<dbReference type="Pfam" id="PF07833">
    <property type="entry name" value="Cu_amine_oxidN1"/>
    <property type="match status" value="1"/>
</dbReference>
<accession>A0ABT9U5U0</accession>
<dbReference type="Gene3D" id="2.60.40.10">
    <property type="entry name" value="Immunoglobulins"/>
    <property type="match status" value="1"/>
</dbReference>
<dbReference type="InterPro" id="IPR035986">
    <property type="entry name" value="PKD_dom_sf"/>
</dbReference>
<comment type="caution">
    <text evidence="3">The sequence shown here is derived from an EMBL/GenBank/DDBJ whole genome shotgun (WGS) entry which is preliminary data.</text>
</comment>
<feature type="domain" description="Copper amine oxidase-like N-terminal" evidence="2">
    <location>
        <begin position="44"/>
        <end position="132"/>
    </location>
</feature>
<proteinExistence type="predicted"/>
<dbReference type="InterPro" id="IPR012854">
    <property type="entry name" value="Cu_amine_oxidase-like_N"/>
</dbReference>
<name>A0ABT9U5U0_PAEHA</name>